<keyword evidence="6 11" id="KW-0378">Hydrolase</keyword>
<dbReference type="SUPFAM" id="SSF53474">
    <property type="entry name" value="alpha/beta-Hydrolases"/>
    <property type="match status" value="1"/>
</dbReference>
<protein>
    <recommendedName>
        <fullName evidence="11">Feruloyl esterase C</fullName>
        <ecNumber evidence="11">3.1.1.73</ecNumber>
    </recommendedName>
    <alternativeName>
        <fullName evidence="11">Ferulic acid esterase C</fullName>
    </alternativeName>
</protein>
<evidence type="ECO:0000256" key="3">
    <source>
        <dbReference type="ARBA" id="ARBA00022525"/>
    </source>
</evidence>
<dbReference type="PANTHER" id="PTHR38050:SF1">
    <property type="entry name" value="FERULOYL ESTERASE C"/>
    <property type="match status" value="1"/>
</dbReference>
<comment type="caution">
    <text evidence="12">The sequence shown here is derived from an EMBL/GenBank/DDBJ whole genome shotgun (WGS) entry which is preliminary data.</text>
</comment>
<accession>A0A7C8MCF4</accession>
<evidence type="ECO:0000256" key="10">
    <source>
        <dbReference type="ARBA" id="ARBA00034075"/>
    </source>
</evidence>
<dbReference type="Gene3D" id="3.40.50.1820">
    <property type="entry name" value="alpha/beta hydrolase"/>
    <property type="match status" value="1"/>
</dbReference>
<evidence type="ECO:0000256" key="7">
    <source>
        <dbReference type="ARBA" id="ARBA00023277"/>
    </source>
</evidence>
<proteinExistence type="inferred from homology"/>
<keyword evidence="5 11" id="KW-0732">Signal</keyword>
<dbReference type="GO" id="GO:0005576">
    <property type="term" value="C:extracellular region"/>
    <property type="evidence" value="ECO:0007669"/>
    <property type="project" value="UniProtKB-SubCell"/>
</dbReference>
<dbReference type="InterPro" id="IPR043595">
    <property type="entry name" value="FaeB/C/D"/>
</dbReference>
<dbReference type="OrthoDB" id="424610at2759"/>
<evidence type="ECO:0000313" key="12">
    <source>
        <dbReference type="EMBL" id="KAF2874716.1"/>
    </source>
</evidence>
<keyword evidence="7 11" id="KW-0119">Carbohydrate metabolism</keyword>
<dbReference type="InterPro" id="IPR029058">
    <property type="entry name" value="AB_hydrolase_fold"/>
</dbReference>
<dbReference type="EC" id="3.1.1.73" evidence="11"/>
<comment type="similarity">
    <text evidence="2 11">Belongs to the faeC family.</text>
</comment>
<reference evidence="12 13" key="1">
    <citation type="submission" date="2020-01" db="EMBL/GenBank/DDBJ databases">
        <authorList>
            <consortium name="DOE Joint Genome Institute"/>
            <person name="Haridas S."/>
            <person name="Albert R."/>
            <person name="Binder M."/>
            <person name="Bloem J."/>
            <person name="Labutti K."/>
            <person name="Salamov A."/>
            <person name="Andreopoulos B."/>
            <person name="Baker S.E."/>
            <person name="Barry K."/>
            <person name="Bills G."/>
            <person name="Bluhm B.H."/>
            <person name="Cannon C."/>
            <person name="Castanera R."/>
            <person name="Culley D.E."/>
            <person name="Daum C."/>
            <person name="Ezra D."/>
            <person name="Gonzalez J.B."/>
            <person name="Henrissat B."/>
            <person name="Kuo A."/>
            <person name="Liang C."/>
            <person name="Lipzen A."/>
            <person name="Lutzoni F."/>
            <person name="Magnuson J."/>
            <person name="Mondo S."/>
            <person name="Nolan M."/>
            <person name="Ohm R."/>
            <person name="Pangilinan J."/>
            <person name="Park H.-J.H."/>
            <person name="Ramirez L."/>
            <person name="Alfaro M."/>
            <person name="Sun H."/>
            <person name="Tritt A."/>
            <person name="Yoshinaga Y."/>
            <person name="Zwiers L.-H.L."/>
            <person name="Turgeon B.G."/>
            <person name="Goodwin S.B."/>
            <person name="Spatafora J.W."/>
            <person name="Crous P.W."/>
            <person name="Grigoriev I.V."/>
        </authorList>
    </citation>
    <scope>NUCLEOTIDE SEQUENCE [LARGE SCALE GENOMIC DNA]</scope>
    <source>
        <strain evidence="12 13">CBS 611.86</strain>
    </source>
</reference>
<comment type="subcellular location">
    <subcellularLocation>
        <location evidence="1 11">Secreted</location>
    </subcellularLocation>
</comment>
<organism evidence="12 13">
    <name type="scientific">Massariosphaeria phaeospora</name>
    <dbReference type="NCBI Taxonomy" id="100035"/>
    <lineage>
        <taxon>Eukaryota</taxon>
        <taxon>Fungi</taxon>
        <taxon>Dikarya</taxon>
        <taxon>Ascomycota</taxon>
        <taxon>Pezizomycotina</taxon>
        <taxon>Dothideomycetes</taxon>
        <taxon>Pleosporomycetidae</taxon>
        <taxon>Pleosporales</taxon>
        <taxon>Pleosporales incertae sedis</taxon>
        <taxon>Massariosphaeria</taxon>
    </lineage>
</organism>
<comment type="function">
    <text evidence="9 11">Involved in degradation of plant cell walls. Hydrolyzes the feruloyl-arabinose ester bond in arabinoxylans, and the feruloyl-galactose ester bond in pectin. Active against paranitrophenyl-acetate, methyl ferulate and wheat arabinoxylan.</text>
</comment>
<gene>
    <name evidence="12" type="ORF">BDV95DRAFT_603514</name>
</gene>
<feature type="chain" id="PRO_5029035732" description="Feruloyl esterase C" evidence="11">
    <location>
        <begin position="21"/>
        <end position="280"/>
    </location>
</feature>
<evidence type="ECO:0000256" key="2">
    <source>
        <dbReference type="ARBA" id="ARBA00010278"/>
    </source>
</evidence>
<keyword evidence="3 11" id="KW-0964">Secreted</keyword>
<dbReference type="GO" id="GO:0045493">
    <property type="term" value="P:xylan catabolic process"/>
    <property type="evidence" value="ECO:0007669"/>
    <property type="project" value="UniProtKB-UniRule"/>
</dbReference>
<evidence type="ECO:0000256" key="5">
    <source>
        <dbReference type="ARBA" id="ARBA00022729"/>
    </source>
</evidence>
<keyword evidence="13" id="KW-1185">Reference proteome</keyword>
<dbReference type="EMBL" id="JAADJZ010000005">
    <property type="protein sequence ID" value="KAF2874716.1"/>
    <property type="molecule type" value="Genomic_DNA"/>
</dbReference>
<evidence type="ECO:0000313" key="13">
    <source>
        <dbReference type="Proteomes" id="UP000481861"/>
    </source>
</evidence>
<dbReference type="Proteomes" id="UP000481861">
    <property type="component" value="Unassembled WGS sequence"/>
</dbReference>
<dbReference type="GO" id="GO:0030600">
    <property type="term" value="F:feruloyl esterase activity"/>
    <property type="evidence" value="ECO:0007669"/>
    <property type="project" value="UniProtKB-UniRule"/>
</dbReference>
<evidence type="ECO:0000256" key="9">
    <source>
        <dbReference type="ARBA" id="ARBA00025250"/>
    </source>
</evidence>
<evidence type="ECO:0000256" key="11">
    <source>
        <dbReference type="RuleBase" id="RU367094"/>
    </source>
</evidence>
<dbReference type="AlphaFoldDB" id="A0A7C8MCF4"/>
<feature type="signal peptide" evidence="11">
    <location>
        <begin position="1"/>
        <end position="20"/>
    </location>
</feature>
<evidence type="ECO:0000256" key="6">
    <source>
        <dbReference type="ARBA" id="ARBA00022801"/>
    </source>
</evidence>
<dbReference type="PANTHER" id="PTHR38050">
    <property type="match status" value="1"/>
</dbReference>
<name>A0A7C8MCF4_9PLEO</name>
<keyword evidence="8 11" id="KW-0624">Polysaccharide degradation</keyword>
<evidence type="ECO:0000256" key="4">
    <source>
        <dbReference type="ARBA" id="ARBA00022651"/>
    </source>
</evidence>
<evidence type="ECO:0000256" key="1">
    <source>
        <dbReference type="ARBA" id="ARBA00004613"/>
    </source>
</evidence>
<keyword evidence="4 11" id="KW-0858">Xylan degradation</keyword>
<evidence type="ECO:0000256" key="8">
    <source>
        <dbReference type="ARBA" id="ARBA00023326"/>
    </source>
</evidence>
<comment type="catalytic activity">
    <reaction evidence="10 11">
        <text>feruloyl-polysaccharide + H2O = ferulate + polysaccharide.</text>
        <dbReference type="EC" id="3.1.1.73"/>
    </reaction>
</comment>
<sequence length="280" mass="29998">MKLATSIVLLASTLFSEVIAATAGCGKTPSKVKAGTNTLTVNGKSRQWILTLPANYNNTYPYRLIYGVHWRDGTFTDVANGGQIRPYYGVPELANNTAIFISPNGLNKGWANTGGEDITLFREINKAVDAELCINEKLRFSIGWSYGGAMSYSIACTLGQDFRGVAAFSGGPVSGCAGGTDPVAYFGQHGISDSVLSITLGRQLRDTFVRNNGCTAQSPQEPSRGSGKHILTKYAGCKADKPVWWTAFDGDHTPIPSGSGTNKDTTFTGPGVWDFIKQFE</sequence>